<dbReference type="Gene3D" id="1.10.10.10">
    <property type="entry name" value="Winged helix-like DNA-binding domain superfamily/Winged helix DNA-binding domain"/>
    <property type="match status" value="1"/>
</dbReference>
<dbReference type="InterPro" id="IPR011006">
    <property type="entry name" value="CheY-like_superfamily"/>
</dbReference>
<dbReference type="Gene3D" id="3.40.50.2300">
    <property type="match status" value="1"/>
</dbReference>
<name>A0ABX6N2Y1_9BURK</name>
<dbReference type="SUPFAM" id="SSF46894">
    <property type="entry name" value="C-terminal effector domain of the bipartite response regulators"/>
    <property type="match status" value="1"/>
</dbReference>
<dbReference type="CDD" id="cd06170">
    <property type="entry name" value="LuxR_C_like"/>
    <property type="match status" value="1"/>
</dbReference>
<dbReference type="SMART" id="SM00421">
    <property type="entry name" value="HTH_LUXR"/>
    <property type="match status" value="1"/>
</dbReference>
<dbReference type="SUPFAM" id="SSF52172">
    <property type="entry name" value="CheY-like"/>
    <property type="match status" value="1"/>
</dbReference>
<dbReference type="RefSeq" id="WP_171097697.1">
    <property type="nucleotide sequence ID" value="NZ_CP053084.1"/>
</dbReference>
<evidence type="ECO:0000259" key="1">
    <source>
        <dbReference type="PROSITE" id="PS50043"/>
    </source>
</evidence>
<gene>
    <name evidence="2" type="ORF">HKT17_02930</name>
</gene>
<dbReference type="EMBL" id="CP053084">
    <property type="protein sequence ID" value="QJR28738.1"/>
    <property type="molecule type" value="Genomic_DNA"/>
</dbReference>
<sequence length="221" mass="25123">MRSAVVKKLEGLERQVVFVIDDHPIVSFGLVEMVKDVAPHARIRQFSTLKEAARHAVEEFPALIITDFHLRDVQAETFIGLFETLFPEIPVLITANDEKVMGQLKRHQLERFIAFSKFTPFAKMIDLIRVGLSQANIELLQMPTLSKALTHKQVEVLELIGAGHSNKEIAVLLKISVETVKGHVKDILERLKAKNRMEASIIYRHTQIQKHSMPEPSLHNN</sequence>
<dbReference type="InterPro" id="IPR036388">
    <property type="entry name" value="WH-like_DNA-bd_sf"/>
</dbReference>
<reference evidence="2 3" key="1">
    <citation type="submission" date="2020-05" db="EMBL/GenBank/DDBJ databases">
        <title>Compete genome of Limnobacter sp. SAORIC-580.</title>
        <authorList>
            <person name="Song J."/>
            <person name="Cho J.-C."/>
        </authorList>
    </citation>
    <scope>NUCLEOTIDE SEQUENCE [LARGE SCALE GENOMIC DNA]</scope>
    <source>
        <strain evidence="2 3">SAORIC-580</strain>
    </source>
</reference>
<evidence type="ECO:0000313" key="2">
    <source>
        <dbReference type="EMBL" id="QJR28738.1"/>
    </source>
</evidence>
<dbReference type="PRINTS" id="PR00038">
    <property type="entry name" value="HTHLUXR"/>
</dbReference>
<dbReference type="PANTHER" id="PTHR45566:SF1">
    <property type="entry name" value="HTH-TYPE TRANSCRIPTIONAL REGULATOR YHJB-RELATED"/>
    <property type="match status" value="1"/>
</dbReference>
<dbReference type="InterPro" id="IPR000792">
    <property type="entry name" value="Tscrpt_reg_LuxR_C"/>
</dbReference>
<keyword evidence="3" id="KW-1185">Reference proteome</keyword>
<proteinExistence type="predicted"/>
<dbReference type="PROSITE" id="PS50043">
    <property type="entry name" value="HTH_LUXR_2"/>
    <property type="match status" value="1"/>
</dbReference>
<feature type="domain" description="HTH luxR-type" evidence="1">
    <location>
        <begin position="142"/>
        <end position="207"/>
    </location>
</feature>
<accession>A0ABX6N2Y1</accession>
<organism evidence="2 3">
    <name type="scientific">Limnobacter profundi</name>
    <dbReference type="NCBI Taxonomy" id="2732163"/>
    <lineage>
        <taxon>Bacteria</taxon>
        <taxon>Pseudomonadati</taxon>
        <taxon>Pseudomonadota</taxon>
        <taxon>Betaproteobacteria</taxon>
        <taxon>Burkholderiales</taxon>
        <taxon>Burkholderiaceae</taxon>
        <taxon>Limnobacter</taxon>
    </lineage>
</organism>
<evidence type="ECO:0000313" key="3">
    <source>
        <dbReference type="Proteomes" id="UP000501130"/>
    </source>
</evidence>
<dbReference type="Proteomes" id="UP000501130">
    <property type="component" value="Chromosome"/>
</dbReference>
<dbReference type="Pfam" id="PF00196">
    <property type="entry name" value="GerE"/>
    <property type="match status" value="1"/>
</dbReference>
<dbReference type="InterPro" id="IPR051015">
    <property type="entry name" value="EvgA-like"/>
</dbReference>
<dbReference type="InterPro" id="IPR016032">
    <property type="entry name" value="Sig_transdc_resp-reg_C-effctor"/>
</dbReference>
<dbReference type="PANTHER" id="PTHR45566">
    <property type="entry name" value="HTH-TYPE TRANSCRIPTIONAL REGULATOR YHJB-RELATED"/>
    <property type="match status" value="1"/>
</dbReference>
<protein>
    <submittedName>
        <fullName evidence="2">Response regulator transcription factor</fullName>
    </submittedName>
</protein>